<dbReference type="Pfam" id="PF00781">
    <property type="entry name" value="DAGK_cat"/>
    <property type="match status" value="1"/>
</dbReference>
<dbReference type="PROSITE" id="PS50146">
    <property type="entry name" value="DAGK"/>
    <property type="match status" value="1"/>
</dbReference>
<keyword evidence="2" id="KW-0808">Transferase</keyword>
<dbReference type="GO" id="GO:0016020">
    <property type="term" value="C:membrane"/>
    <property type="evidence" value="ECO:0007669"/>
    <property type="project" value="TreeGrafter"/>
</dbReference>
<organism evidence="2 3">
    <name type="scientific">Necator americanus</name>
    <name type="common">Human hookworm</name>
    <dbReference type="NCBI Taxonomy" id="51031"/>
    <lineage>
        <taxon>Eukaryota</taxon>
        <taxon>Metazoa</taxon>
        <taxon>Ecdysozoa</taxon>
        <taxon>Nematoda</taxon>
        <taxon>Chromadorea</taxon>
        <taxon>Rhabditida</taxon>
        <taxon>Rhabditina</taxon>
        <taxon>Rhabditomorpha</taxon>
        <taxon>Strongyloidea</taxon>
        <taxon>Ancylostomatidae</taxon>
        <taxon>Bunostominae</taxon>
        <taxon>Necator</taxon>
    </lineage>
</organism>
<evidence type="ECO:0000259" key="1">
    <source>
        <dbReference type="PROSITE" id="PS50146"/>
    </source>
</evidence>
<dbReference type="PANTHER" id="PTHR12358">
    <property type="entry name" value="SPHINGOSINE KINASE"/>
    <property type="match status" value="1"/>
</dbReference>
<dbReference type="InterPro" id="IPR050187">
    <property type="entry name" value="Lipid_Phosphate_FormReg"/>
</dbReference>
<feature type="non-terminal residue" evidence="2">
    <location>
        <position position="1"/>
    </location>
</feature>
<dbReference type="STRING" id="51031.W2TIB7"/>
<dbReference type="Proteomes" id="UP000053676">
    <property type="component" value="Unassembled WGS sequence"/>
</dbReference>
<reference evidence="3" key="1">
    <citation type="journal article" date="2014" name="Nat. Genet.">
        <title>Genome of the human hookworm Necator americanus.</title>
        <authorList>
            <person name="Tang Y.T."/>
            <person name="Gao X."/>
            <person name="Rosa B.A."/>
            <person name="Abubucker S."/>
            <person name="Hallsworth-Pepin K."/>
            <person name="Martin J."/>
            <person name="Tyagi R."/>
            <person name="Heizer E."/>
            <person name="Zhang X."/>
            <person name="Bhonagiri-Palsikar V."/>
            <person name="Minx P."/>
            <person name="Warren W.C."/>
            <person name="Wang Q."/>
            <person name="Zhan B."/>
            <person name="Hotez P.J."/>
            <person name="Sternberg P.W."/>
            <person name="Dougall A."/>
            <person name="Gaze S.T."/>
            <person name="Mulvenna J."/>
            <person name="Sotillo J."/>
            <person name="Ranganathan S."/>
            <person name="Rabelo E.M."/>
            <person name="Wilson R.K."/>
            <person name="Felgner P.L."/>
            <person name="Bethony J."/>
            <person name="Hawdon J.M."/>
            <person name="Gasser R.B."/>
            <person name="Loukas A."/>
            <person name="Mitreva M."/>
        </authorList>
    </citation>
    <scope>NUCLEOTIDE SEQUENCE [LARGE SCALE GENOMIC DNA]</scope>
</reference>
<gene>
    <name evidence="2" type="ORF">NECAME_08880</name>
</gene>
<dbReference type="OMA" id="INENCGR"/>
<dbReference type="OrthoDB" id="9979394at2759"/>
<evidence type="ECO:0000313" key="3">
    <source>
        <dbReference type="Proteomes" id="UP000053676"/>
    </source>
</evidence>
<dbReference type="GO" id="GO:0046513">
    <property type="term" value="P:ceramide biosynthetic process"/>
    <property type="evidence" value="ECO:0007669"/>
    <property type="project" value="TreeGrafter"/>
</dbReference>
<name>W2TIB7_NECAM</name>
<evidence type="ECO:0000313" key="2">
    <source>
        <dbReference type="EMBL" id="ETN80916.1"/>
    </source>
</evidence>
<dbReference type="InterPro" id="IPR016064">
    <property type="entry name" value="NAD/diacylglycerol_kinase_sf"/>
</dbReference>
<dbReference type="PANTHER" id="PTHR12358:SF31">
    <property type="entry name" value="ACYLGLYCEROL KINASE, MITOCHONDRIAL"/>
    <property type="match status" value="1"/>
</dbReference>
<dbReference type="GO" id="GO:0004143">
    <property type="term" value="F:ATP-dependent diacylglycerol kinase activity"/>
    <property type="evidence" value="ECO:0007669"/>
    <property type="project" value="TreeGrafter"/>
</dbReference>
<dbReference type="KEGG" id="nai:NECAME_08880"/>
<dbReference type="SUPFAM" id="SSF111331">
    <property type="entry name" value="NAD kinase/diacylglycerol kinase-like"/>
    <property type="match status" value="1"/>
</dbReference>
<feature type="domain" description="DAGKc" evidence="1">
    <location>
        <begin position="2"/>
        <end position="101"/>
    </location>
</feature>
<dbReference type="Gene3D" id="3.40.50.10330">
    <property type="entry name" value="Probable inorganic polyphosphate/atp-NAD kinase, domain 1"/>
    <property type="match status" value="1"/>
</dbReference>
<keyword evidence="2" id="KW-0418">Kinase</keyword>
<dbReference type="GO" id="GO:0046512">
    <property type="term" value="P:sphingosine biosynthetic process"/>
    <property type="evidence" value="ECO:0007669"/>
    <property type="project" value="TreeGrafter"/>
</dbReference>
<keyword evidence="3" id="KW-1185">Reference proteome</keyword>
<dbReference type="EMBL" id="KI658923">
    <property type="protein sequence ID" value="ETN80916.1"/>
    <property type="molecule type" value="Genomic_DNA"/>
</dbReference>
<dbReference type="GO" id="GO:0047620">
    <property type="term" value="F:acylglycerol kinase activity"/>
    <property type="evidence" value="ECO:0007669"/>
    <property type="project" value="TreeGrafter"/>
</dbReference>
<protein>
    <submittedName>
        <fullName evidence="2">Diacylglycerol kinase catalytic domain protein</fullName>
    </submittedName>
</protein>
<dbReference type="AlphaFoldDB" id="W2TIB7"/>
<dbReference type="InterPro" id="IPR017438">
    <property type="entry name" value="ATP-NAD_kinase_N"/>
</dbReference>
<dbReference type="GO" id="GO:0001729">
    <property type="term" value="F:ceramide kinase activity"/>
    <property type="evidence" value="ECO:0007669"/>
    <property type="project" value="TreeGrafter"/>
</dbReference>
<sequence length="422" mass="47769">EQKPRRILVLANASSNERHGYDDFTKNALPLLHLAGLQVDVIKADSEIQMEALAAAVDSQEADAIYVVGGDGTLGKVVTGILRNRKNVALPLGIFPGGYDNLSLRRLAPSVFVFFLDFRLLLNSEKFCLQEDEGLNTEPIYSVGDVGAGWFRHIEERRRKLWYFGALRRRWAYLWEMFKHFPMDMEAKMRYEEVCTGCSTCRPSVIFEPSAWRFWHILTGAPRYQASGVNKNYSEVINENCGRIHEVDMRGTDLIIENDSSEVKKTFMAGMAVELINRGNVKVCVNPIELIPIVCYSEISLILIYGLSFMLTFHLLLQDSACLRVRMGGTQAGRKGVLADGWRRCSTGRVGTSDNGNFYTTDLLAKAVSITFVKIPEFIHRLYVSSDRVNEVLEGKKVKIKTTDRRVEMYLPNAIRFDIDSL</sequence>
<dbReference type="InterPro" id="IPR001206">
    <property type="entry name" value="Diacylglycerol_kinase_cat_dom"/>
</dbReference>
<dbReference type="GO" id="GO:0005739">
    <property type="term" value="C:mitochondrion"/>
    <property type="evidence" value="ECO:0007669"/>
    <property type="project" value="TreeGrafter"/>
</dbReference>
<proteinExistence type="predicted"/>
<accession>W2TIB7</accession>